<feature type="compositionally biased region" description="Basic and acidic residues" evidence="1">
    <location>
        <begin position="584"/>
        <end position="595"/>
    </location>
</feature>
<sequence>MPLVRGPVFDLLLLELLELLDGRATLRLLALCRDARRPEWAARGAAARRLAEDFAAFLQGARVRLPGFELCDFLEARACWDFNEERANRFRPPAFLAGAFCAGSQFQMRRWIDRYWRLRGLDPMEVLQRLNFFDLLGGPEFDFYLGLLRKGQARFIYSREVDRPGDFRGCLAAGDEDDEEPPFDAGLAIVFRCDHFLTAVCARQARPARPRKRGGGGEQTARDGEERRESAACCLSPLLFRRSSGPKPLPASPRMLQTLGQRPRWADVWDSESDEGEDDVAGARQAPAAAALSEARADNGALWREVAAFAGATTGPCAYLRLPTLALWQARLRRKCEDWRFPLPSWRWLVYGEPLRLHAEVQIFVLFLGFVSERRLSRPCRRAVRAWQGRLKAAALDCDFPFPVWRDVVCFDRFRRGRPCVRLSLDRALFAAAGFLSGPPTVAKRKTLRATAGVDRELRALSCKGVGERRGHLLKPSTAPPPSSFLRAGLAGRPAAPSQVCRRRPQDQTMAPGVGRDCHGSAPALGRGPPQVLGLFSPNLFDAVLVAGLALQEVDQLGAQLFPTTRLPVLRRKGVEEAISVPGHADHRQDADRGDLRRRRSVCAQRRGPRGLSSRIFRRASSEEAAARAGLRLNRRRRGQAWELLAARAERRLSATAAQPLRRSEAKRRRRLRPRRGHLVKELDFDQGVVVAHAVVEEVNDRRVGVDKRRRREKAASKAPATRAAKELAQELCAWPAPSPRASEAKIAAGDVDMASASAASSNAAAGEALSDEREFRVAVWVAAAGGGDLRLGGRRRARGWELPVPREAGRCGEELRAELANFLESEAFRQDGFEEVWLEEAEHLRGPAAECWGGAVAISAYSLLRQRRVFVHVKVAGSDVVEVQDSSHAVVDADAPVAHLLYNGVDHYKALIEAELSDAMVPAWPQPPPPRYFAPAVAEAAGATAAAVYAEDCVRLRAGLTSRPGVSKSGRRRGRPQAGPLRPRTWPRAAAARPARSGAAPRRLWEKTTPAPELQDDVMEEVGKAFVTPATQTSHPLRPLEDGAVWPRAFCAFDGCGWEAADGLEADLARHLEAEHAEDLEPVAARLLRPRCPDALSSVYNEAVAQRCRADAPLAGCSLDRTALRSFAKATAKDSVEALICFCCACVYTRVAEVGERSEVQWQRPLSRAPSGELLFFGRPAAAAAEVLGLEHFLNKYDQLDAPGKKLSDHETFASWKLRLPGPDDVELLCCPEDHRCGAAPEHVAEGVLCEHCELPVCGECLGHLAEAELPPLSLANDMWTGYAPERIYAEEATVMELICASPCVTTLICMSMEARFRGEAGALDEAAHMARHRFGARGNALSFPLPWEDVLQALQAGGDRAAALPRSGAELGQLVRVLLKTNKKGKTTDAEIKGLIHQANVRREVVVNLVLDMKRLGHPSFAGADEEGVRLRAAALPTDGAPPEVLKVVAQVDADFDDAEDKLRPQKAATPCDGRQEDVAAAGATFAAQRARAVVAEGCAEEDANQAAAAALKKLREELATEAELRSMEKLEVRAGNQLVDQFQPLYFAVAFCFCFPRGTACPDVRNSAARAEEEEGRRSRRERSETGAPRVNIRAWAAAMQRRVEAQFRRDWTFGFAVWNYLFRTAVNLQKNAYMFSAPDADGGGYHSPKPEEIVAGAQELARRLNGTYTDVNGGEKPVRGDLTKLRFANLQPAARKILANVEARAANIPGTHEARKTMRLQTHAYRVCYGTSIFLTFSPSERDTALMLRLARVREEDPALLRDGAKKFQARGAPALDEEFCRLSPEALAESLPNYEDRRALLARDPLACAEGFRTLVLLTLRHLLGVRFCPRCPNCAASERPCSDAFGSNALATGGVLGRVDAVFGSIERQKSGTLHAHLQVFVQCRHQRGSLAGMPHVRRSVYCDPDGWEHDRAAVEEEWPEYKDCALMLSRPAYQASRRLQPEEWTRQYLAE</sequence>
<comment type="caution">
    <text evidence="5">The sequence shown here is derived from an EMBL/GenBank/DDBJ whole genome shotgun (WGS) entry which is preliminary data.</text>
</comment>
<evidence type="ECO:0000259" key="3">
    <source>
        <dbReference type="Pfam" id="PF14214"/>
    </source>
</evidence>
<reference evidence="5" key="1">
    <citation type="submission" date="2023-08" db="EMBL/GenBank/DDBJ databases">
        <authorList>
            <person name="Chen Y."/>
            <person name="Shah S."/>
            <person name="Dougan E. K."/>
            <person name="Thang M."/>
            <person name="Chan C."/>
        </authorList>
    </citation>
    <scope>NUCLEOTIDE SEQUENCE</scope>
</reference>
<name>A0AA36IMW4_9DINO</name>
<dbReference type="Pfam" id="PF20209">
    <property type="entry name" value="DUF6570"/>
    <property type="match status" value="1"/>
</dbReference>
<dbReference type="Gene3D" id="3.90.70.80">
    <property type="match status" value="1"/>
</dbReference>
<feature type="domain" description="Helitron helicase-like" evidence="3">
    <location>
        <begin position="1695"/>
        <end position="1884"/>
    </location>
</feature>
<dbReference type="EMBL" id="CAUJNA010001912">
    <property type="protein sequence ID" value="CAJ1389639.1"/>
    <property type="molecule type" value="Genomic_DNA"/>
</dbReference>
<evidence type="ECO:0000259" key="4">
    <source>
        <dbReference type="Pfam" id="PF20209"/>
    </source>
</evidence>
<feature type="compositionally biased region" description="Low complexity" evidence="1">
    <location>
        <begin position="981"/>
        <end position="1003"/>
    </location>
</feature>
<feature type="region of interest" description="Disordered" evidence="1">
    <location>
        <begin position="207"/>
        <end position="229"/>
    </location>
</feature>
<feature type="region of interest" description="Disordered" evidence="1">
    <location>
        <begin position="965"/>
        <end position="1005"/>
    </location>
</feature>
<gene>
    <name evidence="5" type="ORF">EVOR1521_LOCUS15216</name>
</gene>
<evidence type="ECO:0000256" key="2">
    <source>
        <dbReference type="SAM" id="SignalP"/>
    </source>
</evidence>
<feature type="compositionally biased region" description="Basic and acidic residues" evidence="1">
    <location>
        <begin position="220"/>
        <end position="229"/>
    </location>
</feature>
<protein>
    <recommendedName>
        <fullName evidence="7">ATP-dependent DNA helicase</fullName>
    </recommendedName>
</protein>
<dbReference type="InterPro" id="IPR046700">
    <property type="entry name" value="DUF6570"/>
</dbReference>
<feature type="chain" id="PRO_5041258158" description="ATP-dependent DNA helicase" evidence="2">
    <location>
        <begin position="23"/>
        <end position="1958"/>
    </location>
</feature>
<dbReference type="Proteomes" id="UP001178507">
    <property type="component" value="Unassembled WGS sequence"/>
</dbReference>
<keyword evidence="2" id="KW-0732">Signal</keyword>
<feature type="non-terminal residue" evidence="5">
    <location>
        <position position="1958"/>
    </location>
</feature>
<accession>A0AA36IMW4</accession>
<evidence type="ECO:0000313" key="6">
    <source>
        <dbReference type="Proteomes" id="UP001178507"/>
    </source>
</evidence>
<organism evidence="5 6">
    <name type="scientific">Effrenium voratum</name>
    <dbReference type="NCBI Taxonomy" id="2562239"/>
    <lineage>
        <taxon>Eukaryota</taxon>
        <taxon>Sar</taxon>
        <taxon>Alveolata</taxon>
        <taxon>Dinophyceae</taxon>
        <taxon>Suessiales</taxon>
        <taxon>Symbiodiniaceae</taxon>
        <taxon>Effrenium</taxon>
    </lineage>
</organism>
<feature type="region of interest" description="Disordered" evidence="1">
    <location>
        <begin position="583"/>
        <end position="607"/>
    </location>
</feature>
<feature type="signal peptide" evidence="2">
    <location>
        <begin position="1"/>
        <end position="22"/>
    </location>
</feature>
<evidence type="ECO:0000256" key="1">
    <source>
        <dbReference type="SAM" id="MobiDB-lite"/>
    </source>
</evidence>
<keyword evidence="6" id="KW-1185">Reference proteome</keyword>
<feature type="region of interest" description="Disordered" evidence="1">
    <location>
        <begin position="1571"/>
        <end position="1590"/>
    </location>
</feature>
<dbReference type="InterPro" id="IPR025476">
    <property type="entry name" value="Helitron_helicase-like"/>
</dbReference>
<evidence type="ECO:0000313" key="5">
    <source>
        <dbReference type="EMBL" id="CAJ1389639.1"/>
    </source>
</evidence>
<dbReference type="Pfam" id="PF14214">
    <property type="entry name" value="Helitron_like_N"/>
    <property type="match status" value="1"/>
</dbReference>
<feature type="domain" description="DUF6570" evidence="4">
    <location>
        <begin position="1270"/>
        <end position="1417"/>
    </location>
</feature>
<evidence type="ECO:0008006" key="7">
    <source>
        <dbReference type="Google" id="ProtNLM"/>
    </source>
</evidence>
<proteinExistence type="predicted"/>